<dbReference type="InterPro" id="IPR024165">
    <property type="entry name" value="Kan/Strep_kinase"/>
</dbReference>
<feature type="domain" description="Aminoglycoside phosphotransferase" evidence="9">
    <location>
        <begin position="8"/>
        <end position="226"/>
    </location>
</feature>
<reference evidence="10" key="1">
    <citation type="journal article" date="2014" name="Int. J. Syst. Evol. Microbiol.">
        <title>Complete genome sequence of Corynebacterium casei LMG S-19264T (=DSM 44701T), isolated from a smear-ripened cheese.</title>
        <authorList>
            <consortium name="US DOE Joint Genome Institute (JGI-PGF)"/>
            <person name="Walter F."/>
            <person name="Albersmeier A."/>
            <person name="Kalinowski J."/>
            <person name="Ruckert C."/>
        </authorList>
    </citation>
    <scope>NUCLEOTIDE SEQUENCE</scope>
    <source>
        <strain evidence="10">JCM 31311</strain>
    </source>
</reference>
<keyword evidence="8" id="KW-0479">Metal-binding</keyword>
<feature type="binding site" evidence="8">
    <location>
        <position position="175"/>
    </location>
    <ligand>
        <name>Mg(2+)</name>
        <dbReference type="ChEBI" id="CHEBI:18420"/>
    </ligand>
</feature>
<name>A0A918F332_9DEIO</name>
<keyword evidence="3" id="KW-0547">Nucleotide-binding</keyword>
<dbReference type="NCBIfam" id="NF033068">
    <property type="entry name" value="APH_3p"/>
    <property type="match status" value="1"/>
</dbReference>
<evidence type="ECO:0000256" key="2">
    <source>
        <dbReference type="ARBA" id="ARBA00022679"/>
    </source>
</evidence>
<evidence type="ECO:0000313" key="11">
    <source>
        <dbReference type="Proteomes" id="UP000603865"/>
    </source>
</evidence>
<protein>
    <submittedName>
        <fullName evidence="10">Aminoglycoside 3'-phosphotransferase</fullName>
    </submittedName>
</protein>
<sequence>MLPAARWEAVTDGLSGAGVWRSSRFVLKILSRTQLDRPLHAEALRLRWAASRLPMPTVVAYDVDDEREYLAMTRIPGIPLHHPDALLHPERVTDLLARALRELHAQPVRDCPFNASLNVRLREARERVAAGMIDETDFDSERSGWTAQQVWTELLRTRPGGEDLVLTHGDACLPNLLLDGEYIAGFVDVGRLGIADRHADIALAHRSLTFNIGPDAAEQFLDIYGRELVKPEKLTYYRLLDELF</sequence>
<keyword evidence="11" id="KW-1185">Reference proteome</keyword>
<dbReference type="AlphaFoldDB" id="A0A918F332"/>
<evidence type="ECO:0000313" key="10">
    <source>
        <dbReference type="EMBL" id="GGR02743.1"/>
    </source>
</evidence>
<dbReference type="Pfam" id="PF01636">
    <property type="entry name" value="APH"/>
    <property type="match status" value="1"/>
</dbReference>
<dbReference type="PANTHER" id="PTHR21310">
    <property type="entry name" value="AMINOGLYCOSIDE PHOSPHOTRANSFERASE-RELATED-RELATED"/>
    <property type="match status" value="1"/>
</dbReference>
<dbReference type="GO" id="GO:0046677">
    <property type="term" value="P:response to antibiotic"/>
    <property type="evidence" value="ECO:0007669"/>
    <property type="project" value="UniProtKB-KW"/>
</dbReference>
<proteinExistence type="inferred from homology"/>
<dbReference type="CDD" id="cd05150">
    <property type="entry name" value="APH"/>
    <property type="match status" value="1"/>
</dbReference>
<dbReference type="Gene3D" id="3.90.1200.10">
    <property type="match status" value="1"/>
</dbReference>
<keyword evidence="6" id="KW-0046">Antibiotic resistance</keyword>
<keyword evidence="2" id="KW-0808">Transferase</keyword>
<reference evidence="10" key="2">
    <citation type="submission" date="2020-09" db="EMBL/GenBank/DDBJ databases">
        <authorList>
            <person name="Sun Q."/>
            <person name="Ohkuma M."/>
        </authorList>
    </citation>
    <scope>NUCLEOTIDE SEQUENCE</scope>
    <source>
        <strain evidence="10">JCM 31311</strain>
    </source>
</reference>
<evidence type="ECO:0000256" key="6">
    <source>
        <dbReference type="ARBA" id="ARBA00023251"/>
    </source>
</evidence>
<feature type="binding site" evidence="8">
    <location>
        <position position="188"/>
    </location>
    <ligand>
        <name>Mg(2+)</name>
        <dbReference type="ChEBI" id="CHEBI:18420"/>
    </ligand>
</feature>
<feature type="active site" description="Proton acceptor" evidence="7">
    <location>
        <position position="170"/>
    </location>
</feature>
<dbReference type="InterPro" id="IPR051678">
    <property type="entry name" value="AGP_Transferase"/>
</dbReference>
<dbReference type="GO" id="GO:0016773">
    <property type="term" value="F:phosphotransferase activity, alcohol group as acceptor"/>
    <property type="evidence" value="ECO:0007669"/>
    <property type="project" value="InterPro"/>
</dbReference>
<dbReference type="InterPro" id="IPR002575">
    <property type="entry name" value="Aminoglycoside_PTrfase"/>
</dbReference>
<dbReference type="InterPro" id="IPR011009">
    <property type="entry name" value="Kinase-like_dom_sf"/>
</dbReference>
<dbReference type="EMBL" id="BMQL01000005">
    <property type="protein sequence ID" value="GGR02743.1"/>
    <property type="molecule type" value="Genomic_DNA"/>
</dbReference>
<dbReference type="GO" id="GO:0046872">
    <property type="term" value="F:metal ion binding"/>
    <property type="evidence" value="ECO:0007669"/>
    <property type="project" value="UniProtKB-KW"/>
</dbReference>
<evidence type="ECO:0000259" key="9">
    <source>
        <dbReference type="Pfam" id="PF01636"/>
    </source>
</evidence>
<dbReference type="GO" id="GO:0016301">
    <property type="term" value="F:kinase activity"/>
    <property type="evidence" value="ECO:0007669"/>
    <property type="project" value="UniProtKB-KW"/>
</dbReference>
<accession>A0A918F332</accession>
<evidence type="ECO:0000256" key="4">
    <source>
        <dbReference type="ARBA" id="ARBA00022777"/>
    </source>
</evidence>
<dbReference type="Proteomes" id="UP000603865">
    <property type="component" value="Unassembled WGS sequence"/>
</dbReference>
<evidence type="ECO:0000256" key="5">
    <source>
        <dbReference type="ARBA" id="ARBA00022840"/>
    </source>
</evidence>
<evidence type="ECO:0000256" key="3">
    <source>
        <dbReference type="ARBA" id="ARBA00022741"/>
    </source>
</evidence>
<dbReference type="GO" id="GO:0005524">
    <property type="term" value="F:ATP binding"/>
    <property type="evidence" value="ECO:0007669"/>
    <property type="project" value="UniProtKB-KW"/>
</dbReference>
<comment type="caution">
    <text evidence="10">The sequence shown here is derived from an EMBL/GenBank/DDBJ whole genome shotgun (WGS) entry which is preliminary data.</text>
</comment>
<dbReference type="Gene3D" id="3.30.200.20">
    <property type="entry name" value="Phosphorylase Kinase, domain 1"/>
    <property type="match status" value="1"/>
</dbReference>
<dbReference type="SUPFAM" id="SSF56112">
    <property type="entry name" value="Protein kinase-like (PK-like)"/>
    <property type="match status" value="1"/>
</dbReference>
<dbReference type="PANTHER" id="PTHR21310:SF41">
    <property type="entry name" value="3'-PHOSPHOTRANSFERASE, PUTATIVE-RELATED"/>
    <property type="match status" value="1"/>
</dbReference>
<keyword evidence="8" id="KW-0460">Magnesium</keyword>
<evidence type="ECO:0000256" key="7">
    <source>
        <dbReference type="PIRSR" id="PIRSR000706-1"/>
    </source>
</evidence>
<evidence type="ECO:0000256" key="8">
    <source>
        <dbReference type="PIRSR" id="PIRSR000706-2"/>
    </source>
</evidence>
<gene>
    <name evidence="10" type="ORF">GCM10008957_14720</name>
</gene>
<comment type="similarity">
    <text evidence="1">Belongs to the aminoglycoside phosphotransferase family.</text>
</comment>
<keyword evidence="5" id="KW-0067">ATP-binding</keyword>
<keyword evidence="4" id="KW-0418">Kinase</keyword>
<evidence type="ECO:0000256" key="1">
    <source>
        <dbReference type="ARBA" id="ARBA00006219"/>
    </source>
</evidence>
<dbReference type="PIRSF" id="PIRSF000706">
    <property type="entry name" value="Kanamycin_kin"/>
    <property type="match status" value="1"/>
</dbReference>
<organism evidence="10 11">
    <name type="scientific">Deinococcus ruber</name>
    <dbReference type="NCBI Taxonomy" id="1848197"/>
    <lineage>
        <taxon>Bacteria</taxon>
        <taxon>Thermotogati</taxon>
        <taxon>Deinococcota</taxon>
        <taxon>Deinococci</taxon>
        <taxon>Deinococcales</taxon>
        <taxon>Deinococcaceae</taxon>
        <taxon>Deinococcus</taxon>
    </lineage>
</organism>